<proteinExistence type="predicted"/>
<accession>N8WG98</accession>
<organism evidence="1 2">
    <name type="scientific">Acinetobacter vivianii</name>
    <dbReference type="NCBI Taxonomy" id="1776742"/>
    <lineage>
        <taxon>Bacteria</taxon>
        <taxon>Pseudomonadati</taxon>
        <taxon>Pseudomonadota</taxon>
        <taxon>Gammaproteobacteria</taxon>
        <taxon>Moraxellales</taxon>
        <taxon>Moraxellaceae</taxon>
        <taxon>Acinetobacter</taxon>
    </lineage>
</organism>
<dbReference type="AlphaFoldDB" id="N8WG98"/>
<reference evidence="1 2" key="1">
    <citation type="submission" date="2013-02" db="EMBL/GenBank/DDBJ databases">
        <title>The Genome Sequence of Acinetobacter sp. NIPH 758.</title>
        <authorList>
            <consortium name="The Broad Institute Genome Sequencing Platform"/>
            <consortium name="The Broad Institute Genome Sequencing Center for Infectious Disease"/>
            <person name="Cerqueira G."/>
            <person name="Feldgarden M."/>
            <person name="Courvalin P."/>
            <person name="Perichon B."/>
            <person name="Grillot-Courvalin C."/>
            <person name="Clermont D."/>
            <person name="Rocha E."/>
            <person name="Yoon E.-J."/>
            <person name="Nemec A."/>
            <person name="Walker B."/>
            <person name="Young S.K."/>
            <person name="Zeng Q."/>
            <person name="Gargeya S."/>
            <person name="Fitzgerald M."/>
            <person name="Haas B."/>
            <person name="Abouelleil A."/>
            <person name="Alvarado L."/>
            <person name="Arachchi H.M."/>
            <person name="Berlin A.M."/>
            <person name="Chapman S.B."/>
            <person name="Dewar J."/>
            <person name="Goldberg J."/>
            <person name="Griggs A."/>
            <person name="Gujja S."/>
            <person name="Hansen M."/>
            <person name="Howarth C."/>
            <person name="Imamovic A."/>
            <person name="Larimer J."/>
            <person name="McCowan C."/>
            <person name="Murphy C."/>
            <person name="Neiman D."/>
            <person name="Pearson M."/>
            <person name="Priest M."/>
            <person name="Roberts A."/>
            <person name="Saif S."/>
            <person name="Shea T."/>
            <person name="Sisk P."/>
            <person name="Sykes S."/>
            <person name="Wortman J."/>
            <person name="Nusbaum C."/>
            <person name="Birren B."/>
        </authorList>
    </citation>
    <scope>NUCLEOTIDE SEQUENCE [LARGE SCALE GENOMIC DNA]</scope>
    <source>
        <strain evidence="1 2">NIPH 758</strain>
    </source>
</reference>
<sequence>MSYIIAFVSYTDFNDKQYPVQCFRTDLKENDLVVIRRADGKLRNAKIIRLEYLNWDCNSSILCKKSECTIDINGTLSPPTNSPIIVGLSTSEVFIQELKKLGWMPLISHSATYRSVFAQTNNAQIAYFFIRKNGIDLQLLPIKDVSLPIKPNSLYTASLSHGKVVRHTLSHTTFNLFEGLIRFTTSFMNNEKNLDRYFVPQGEKDKRTEHLKQQRKQTESSLSDIYSACSDGSGGPVYLSDGVWITSNGGLHDWGR</sequence>
<protein>
    <submittedName>
        <fullName evidence="1">Uncharacterized protein</fullName>
    </submittedName>
</protein>
<dbReference type="GeneID" id="300096565"/>
<evidence type="ECO:0000313" key="1">
    <source>
        <dbReference type="EMBL" id="ENU94272.1"/>
    </source>
</evidence>
<dbReference type="Proteomes" id="UP000013049">
    <property type="component" value="Unassembled WGS sequence"/>
</dbReference>
<dbReference type="RefSeq" id="WP_004770432.1">
    <property type="nucleotide sequence ID" value="NZ_KB849356.1"/>
</dbReference>
<evidence type="ECO:0000313" key="2">
    <source>
        <dbReference type="Proteomes" id="UP000013049"/>
    </source>
</evidence>
<dbReference type="EMBL" id="APPC01000001">
    <property type="protein sequence ID" value="ENU94272.1"/>
    <property type="molecule type" value="Genomic_DNA"/>
</dbReference>
<dbReference type="PATRIC" id="fig|1217712.3.peg.164"/>
<gene>
    <name evidence="1" type="ORF">F971_00169</name>
</gene>
<dbReference type="HOGENOM" id="CLU_1084291_0_0_6"/>
<comment type="caution">
    <text evidence="1">The sequence shown here is derived from an EMBL/GenBank/DDBJ whole genome shotgun (WGS) entry which is preliminary data.</text>
</comment>
<name>N8WG98_9GAMM</name>